<evidence type="ECO:0000256" key="2">
    <source>
        <dbReference type="ARBA" id="ARBA00005992"/>
    </source>
</evidence>
<protein>
    <recommendedName>
        <fullName evidence="8">L,D-TPase catalytic domain-containing protein</fullName>
    </recommendedName>
</protein>
<keyword evidence="10" id="KW-1185">Reference proteome</keyword>
<comment type="similarity">
    <text evidence="2">Belongs to the YkuD family.</text>
</comment>
<proteinExistence type="inferred from homology"/>
<accession>A0A1T2L086</accession>
<dbReference type="GO" id="GO:0071555">
    <property type="term" value="P:cell wall organization"/>
    <property type="evidence" value="ECO:0007669"/>
    <property type="project" value="UniProtKB-UniRule"/>
</dbReference>
<evidence type="ECO:0000313" key="10">
    <source>
        <dbReference type="Proteomes" id="UP000191110"/>
    </source>
</evidence>
<dbReference type="EMBL" id="MPRL01000089">
    <property type="protein sequence ID" value="OOZ38474.1"/>
    <property type="molecule type" value="Genomic_DNA"/>
</dbReference>
<dbReference type="InterPro" id="IPR005490">
    <property type="entry name" value="LD_TPept_cat_dom"/>
</dbReference>
<dbReference type="AlphaFoldDB" id="A0A1T2L086"/>
<evidence type="ECO:0000259" key="8">
    <source>
        <dbReference type="PROSITE" id="PS52029"/>
    </source>
</evidence>
<feature type="active site" description="Proton donor/acceptor" evidence="7">
    <location>
        <position position="168"/>
    </location>
</feature>
<keyword evidence="3" id="KW-0808">Transferase</keyword>
<evidence type="ECO:0000256" key="5">
    <source>
        <dbReference type="ARBA" id="ARBA00022984"/>
    </source>
</evidence>
<comment type="pathway">
    <text evidence="1 7">Cell wall biogenesis; peptidoglycan biosynthesis.</text>
</comment>
<feature type="active site" description="Nucleophile" evidence="7">
    <location>
        <position position="176"/>
    </location>
</feature>
<dbReference type="PANTHER" id="PTHR36699:SF1">
    <property type="entry name" value="L,D-TRANSPEPTIDASE YAFK-RELATED"/>
    <property type="match status" value="1"/>
</dbReference>
<keyword evidence="4 7" id="KW-0133">Cell shape</keyword>
<dbReference type="RefSeq" id="WP_078484984.1">
    <property type="nucleotide sequence ID" value="NZ_MPRL01000089.1"/>
</dbReference>
<feature type="domain" description="L,D-TPase catalytic" evidence="8">
    <location>
        <begin position="73"/>
        <end position="204"/>
    </location>
</feature>
<keyword evidence="5 7" id="KW-0573">Peptidoglycan synthesis</keyword>
<dbReference type="GO" id="GO:0004180">
    <property type="term" value="F:carboxypeptidase activity"/>
    <property type="evidence" value="ECO:0007669"/>
    <property type="project" value="UniProtKB-ARBA"/>
</dbReference>
<dbReference type="SUPFAM" id="SSF141523">
    <property type="entry name" value="L,D-transpeptidase catalytic domain-like"/>
    <property type="match status" value="1"/>
</dbReference>
<dbReference type="GO" id="GO:0008360">
    <property type="term" value="P:regulation of cell shape"/>
    <property type="evidence" value="ECO:0007669"/>
    <property type="project" value="UniProtKB-UniRule"/>
</dbReference>
<gene>
    <name evidence="9" type="ORF">BOW53_15445</name>
</gene>
<evidence type="ECO:0000256" key="3">
    <source>
        <dbReference type="ARBA" id="ARBA00022679"/>
    </source>
</evidence>
<dbReference type="InterPro" id="IPR038063">
    <property type="entry name" value="Transpep_catalytic_dom"/>
</dbReference>
<sequence length="241" mass="26946">MKTKLISFAILSAFLAGSLTTYIHGRSFWAPIYQKIVGKRSTADVITIYGDHARNRMRPFFEQANISYPPQSITFLAIKETEQLEIWAETNEGPRFIRSYQIEAMSGEPGPKLKEGDRQVPEGVYLIEYLNPNSAYHLSMKLDYPNPFDLKHATAEGRTQPGSNIFIHGKAVSIGCLAMGDQTIEELFVLTSDIGKANIQIAIAPNDPRVSPLPTSVSLGWISELHSTLNSYFSRYTKTLN</sequence>
<dbReference type="GO" id="GO:0009252">
    <property type="term" value="P:peptidoglycan biosynthetic process"/>
    <property type="evidence" value="ECO:0007669"/>
    <property type="project" value="UniProtKB-UniPathway"/>
</dbReference>
<dbReference type="GO" id="GO:0016740">
    <property type="term" value="F:transferase activity"/>
    <property type="evidence" value="ECO:0007669"/>
    <property type="project" value="UniProtKB-KW"/>
</dbReference>
<evidence type="ECO:0000256" key="7">
    <source>
        <dbReference type="PROSITE-ProRule" id="PRU01373"/>
    </source>
</evidence>
<evidence type="ECO:0000256" key="4">
    <source>
        <dbReference type="ARBA" id="ARBA00022960"/>
    </source>
</evidence>
<dbReference type="PROSITE" id="PS52029">
    <property type="entry name" value="LD_TPASE"/>
    <property type="match status" value="1"/>
</dbReference>
<reference evidence="9 10" key="1">
    <citation type="submission" date="2016-11" db="EMBL/GenBank/DDBJ databases">
        <title>Mixed transmission modes and dynamic genome evolution in an obligate animal-bacterial symbiosis.</title>
        <authorList>
            <person name="Russell S.L."/>
            <person name="Corbett-Detig R.B."/>
            <person name="Cavanaugh C.M."/>
        </authorList>
    </citation>
    <scope>NUCLEOTIDE SEQUENCE [LARGE SCALE GENOMIC DNA]</scope>
    <source>
        <strain evidence="9">Sveles-Q1</strain>
    </source>
</reference>
<dbReference type="Pfam" id="PF03734">
    <property type="entry name" value="YkuD"/>
    <property type="match status" value="1"/>
</dbReference>
<dbReference type="UniPathway" id="UPA00219"/>
<dbReference type="PANTHER" id="PTHR36699">
    <property type="entry name" value="LD-TRANSPEPTIDASE"/>
    <property type="match status" value="1"/>
</dbReference>
<evidence type="ECO:0000256" key="1">
    <source>
        <dbReference type="ARBA" id="ARBA00004752"/>
    </source>
</evidence>
<evidence type="ECO:0000313" key="9">
    <source>
        <dbReference type="EMBL" id="OOZ38474.1"/>
    </source>
</evidence>
<keyword evidence="6 7" id="KW-0961">Cell wall biogenesis/degradation</keyword>
<organism evidence="9 10">
    <name type="scientific">Solemya pervernicosa gill symbiont</name>
    <dbReference type="NCBI Taxonomy" id="642797"/>
    <lineage>
        <taxon>Bacteria</taxon>
        <taxon>Pseudomonadati</taxon>
        <taxon>Pseudomonadota</taxon>
        <taxon>Gammaproteobacteria</taxon>
        <taxon>sulfur-oxidizing symbionts</taxon>
    </lineage>
</organism>
<dbReference type="OrthoDB" id="9809748at2"/>
<comment type="caution">
    <text evidence="9">The sequence shown here is derived from an EMBL/GenBank/DDBJ whole genome shotgun (WGS) entry which is preliminary data.</text>
</comment>
<dbReference type="Proteomes" id="UP000191110">
    <property type="component" value="Unassembled WGS sequence"/>
</dbReference>
<dbReference type="CDD" id="cd16913">
    <property type="entry name" value="YkuD_like"/>
    <property type="match status" value="1"/>
</dbReference>
<evidence type="ECO:0000256" key="6">
    <source>
        <dbReference type="ARBA" id="ARBA00023316"/>
    </source>
</evidence>
<name>A0A1T2L086_9GAMM</name>